<dbReference type="STRING" id="765420.OSCT_1204"/>
<keyword evidence="4" id="KW-0548">Nucleotidyltransferase</keyword>
<dbReference type="Gene3D" id="3.30.460.10">
    <property type="entry name" value="Beta Polymerase, domain 2"/>
    <property type="match status" value="1"/>
</dbReference>
<dbReference type="InterPro" id="IPR002934">
    <property type="entry name" value="Polymerase_NTP_transf_dom"/>
</dbReference>
<keyword evidence="2" id="KW-1277">Toxin-antitoxin system</keyword>
<evidence type="ECO:0000256" key="5">
    <source>
        <dbReference type="ARBA" id="ARBA00022723"/>
    </source>
</evidence>
<dbReference type="Proteomes" id="UP000054010">
    <property type="component" value="Unassembled WGS sequence"/>
</dbReference>
<sequence length="109" mass="12122">MATAITKSVPPTDWPVHSYIEHLRTHRTDLSTRYQIAEIGVFGSYVRNQQHPASDLDVLVSFSETPGLFKLVALEDDLSALLNIKVDLAVKSALRPRIAARILSEVILI</sequence>
<organism evidence="11 12">
    <name type="scientific">Oscillochloris trichoides DG-6</name>
    <dbReference type="NCBI Taxonomy" id="765420"/>
    <lineage>
        <taxon>Bacteria</taxon>
        <taxon>Bacillati</taxon>
        <taxon>Chloroflexota</taxon>
        <taxon>Chloroflexia</taxon>
        <taxon>Chloroflexales</taxon>
        <taxon>Chloroflexineae</taxon>
        <taxon>Oscillochloridaceae</taxon>
        <taxon>Oscillochloris</taxon>
    </lineage>
</organism>
<proteinExistence type="inferred from homology"/>
<evidence type="ECO:0000256" key="9">
    <source>
        <dbReference type="ARBA" id="ARBA00038276"/>
    </source>
</evidence>
<dbReference type="CDD" id="cd05403">
    <property type="entry name" value="NT_KNTase_like"/>
    <property type="match status" value="1"/>
</dbReference>
<keyword evidence="5" id="KW-0479">Metal-binding</keyword>
<evidence type="ECO:0000256" key="6">
    <source>
        <dbReference type="ARBA" id="ARBA00022741"/>
    </source>
</evidence>
<dbReference type="InterPro" id="IPR043519">
    <property type="entry name" value="NT_sf"/>
</dbReference>
<evidence type="ECO:0000256" key="7">
    <source>
        <dbReference type="ARBA" id="ARBA00022840"/>
    </source>
</evidence>
<name>E1ID03_9CHLR</name>
<evidence type="ECO:0000256" key="3">
    <source>
        <dbReference type="ARBA" id="ARBA00022679"/>
    </source>
</evidence>
<dbReference type="OrthoDB" id="161446at2"/>
<evidence type="ECO:0000313" key="11">
    <source>
        <dbReference type="EMBL" id="EFO80973.1"/>
    </source>
</evidence>
<dbReference type="GO" id="GO:0046872">
    <property type="term" value="F:metal ion binding"/>
    <property type="evidence" value="ECO:0007669"/>
    <property type="project" value="UniProtKB-KW"/>
</dbReference>
<protein>
    <submittedName>
        <fullName evidence="11">DNA polymerase beta domain protein region</fullName>
    </submittedName>
</protein>
<comment type="similarity">
    <text evidence="9">Belongs to the MntA antitoxin family.</text>
</comment>
<reference evidence="11 12" key="1">
    <citation type="journal article" date="2011" name="J. Bacteriol.">
        <title>Draft genome sequence of the anoxygenic filamentous phototrophic bacterium Oscillochloris trichoides subsp. DG-6.</title>
        <authorList>
            <person name="Kuznetsov B.B."/>
            <person name="Ivanovsky R.N."/>
            <person name="Keppen O.I."/>
            <person name="Sukhacheva M.V."/>
            <person name="Bumazhkin B.K."/>
            <person name="Patutina E.O."/>
            <person name="Beletsky A.V."/>
            <person name="Mardanov A.V."/>
            <person name="Baslerov R.V."/>
            <person name="Panteleeva A.N."/>
            <person name="Kolganova T.V."/>
            <person name="Ravin N.V."/>
            <person name="Skryabin K.G."/>
        </authorList>
    </citation>
    <scope>NUCLEOTIDE SEQUENCE [LARGE SCALE GENOMIC DNA]</scope>
    <source>
        <strain evidence="11 12">DG-6</strain>
    </source>
</reference>
<dbReference type="InterPro" id="IPR052038">
    <property type="entry name" value="Type-VII_TA_antitoxin"/>
</dbReference>
<keyword evidence="7" id="KW-0067">ATP-binding</keyword>
<dbReference type="PANTHER" id="PTHR33571">
    <property type="entry name" value="SSL8005 PROTEIN"/>
    <property type="match status" value="1"/>
</dbReference>
<keyword evidence="8" id="KW-0460">Magnesium</keyword>
<comment type="caution">
    <text evidence="11">The sequence shown here is derived from an EMBL/GenBank/DDBJ whole genome shotgun (WGS) entry which is preliminary data.</text>
</comment>
<evidence type="ECO:0000256" key="4">
    <source>
        <dbReference type="ARBA" id="ARBA00022695"/>
    </source>
</evidence>
<evidence type="ECO:0000256" key="8">
    <source>
        <dbReference type="ARBA" id="ARBA00022842"/>
    </source>
</evidence>
<keyword evidence="6" id="KW-0547">Nucleotide-binding</keyword>
<dbReference type="GO" id="GO:0005524">
    <property type="term" value="F:ATP binding"/>
    <property type="evidence" value="ECO:0007669"/>
    <property type="project" value="UniProtKB-KW"/>
</dbReference>
<feature type="domain" description="Polymerase nucleotidyl transferase" evidence="10">
    <location>
        <begin position="23"/>
        <end position="108"/>
    </location>
</feature>
<dbReference type="Pfam" id="PF01909">
    <property type="entry name" value="NTP_transf_2"/>
    <property type="match status" value="1"/>
</dbReference>
<keyword evidence="3" id="KW-0808">Transferase</keyword>
<keyword evidence="12" id="KW-1185">Reference proteome</keyword>
<dbReference type="SUPFAM" id="SSF81301">
    <property type="entry name" value="Nucleotidyltransferase"/>
    <property type="match status" value="1"/>
</dbReference>
<evidence type="ECO:0000256" key="2">
    <source>
        <dbReference type="ARBA" id="ARBA00022649"/>
    </source>
</evidence>
<gene>
    <name evidence="11" type="ORF">OSCT_1204</name>
</gene>
<evidence type="ECO:0000256" key="1">
    <source>
        <dbReference type="ARBA" id="ARBA00001946"/>
    </source>
</evidence>
<accession>E1ID03</accession>
<dbReference type="eggNOG" id="COG1669">
    <property type="taxonomic scope" value="Bacteria"/>
</dbReference>
<evidence type="ECO:0000259" key="10">
    <source>
        <dbReference type="Pfam" id="PF01909"/>
    </source>
</evidence>
<dbReference type="PANTHER" id="PTHR33571:SF19">
    <property type="entry name" value="PROTEIN ADENYLYLTRANSFERASE MJ0128-RELATED"/>
    <property type="match status" value="1"/>
</dbReference>
<dbReference type="HOGENOM" id="CLU_130257_10_0_0"/>
<dbReference type="AlphaFoldDB" id="E1ID03"/>
<dbReference type="GO" id="GO:0016779">
    <property type="term" value="F:nucleotidyltransferase activity"/>
    <property type="evidence" value="ECO:0007669"/>
    <property type="project" value="UniProtKB-KW"/>
</dbReference>
<dbReference type="EMBL" id="ADVR01000033">
    <property type="protein sequence ID" value="EFO80973.1"/>
    <property type="molecule type" value="Genomic_DNA"/>
</dbReference>
<evidence type="ECO:0000313" key="12">
    <source>
        <dbReference type="Proteomes" id="UP000054010"/>
    </source>
</evidence>
<comment type="cofactor">
    <cofactor evidence="1">
        <name>Mg(2+)</name>
        <dbReference type="ChEBI" id="CHEBI:18420"/>
    </cofactor>
</comment>